<organism evidence="2 3">
    <name type="scientific">Candidatus Cryptobacteroides gallistercoris</name>
    <dbReference type="NCBI Taxonomy" id="2840765"/>
    <lineage>
        <taxon>Bacteria</taxon>
        <taxon>Pseudomonadati</taxon>
        <taxon>Bacteroidota</taxon>
        <taxon>Bacteroidia</taxon>
        <taxon>Bacteroidales</taxon>
        <taxon>Candidatus Cryptobacteroides</taxon>
    </lineage>
</organism>
<dbReference type="SUPFAM" id="SSF53067">
    <property type="entry name" value="Actin-like ATPase domain"/>
    <property type="match status" value="2"/>
</dbReference>
<sequence>MDRFILIETSTALCSAAIAEDGRIAAYRESSGDRQHASLTAVFIDEMLKELGLTAGDCDAVCVSMGPGSYTGLRVGVSTAKGLCFGAGIPLLAVGTLDILVRQAVCDGIVPEGCRYIVPMIDARRMEVYSAVFDTECRRLTDIEPTIVGPGSFSDRLHEGPVLFIGDGAGKCASVITSPQAHFAQCCPKASSMLVPATAEYKEKRFKDVAYFEPFYLKEFVATVSKKKFF</sequence>
<dbReference type="Gene3D" id="3.30.420.40">
    <property type="match status" value="2"/>
</dbReference>
<evidence type="ECO:0000259" key="1">
    <source>
        <dbReference type="Pfam" id="PF00814"/>
    </source>
</evidence>
<comment type="caution">
    <text evidence="2">The sequence shown here is derived from an EMBL/GenBank/DDBJ whole genome shotgun (WGS) entry which is preliminary data.</text>
</comment>
<reference evidence="2" key="1">
    <citation type="submission" date="2020-10" db="EMBL/GenBank/DDBJ databases">
        <authorList>
            <person name="Gilroy R."/>
        </authorList>
    </citation>
    <scope>NUCLEOTIDE SEQUENCE</scope>
    <source>
        <strain evidence="2">F1-3629</strain>
    </source>
</reference>
<dbReference type="GO" id="GO:0005829">
    <property type="term" value="C:cytosol"/>
    <property type="evidence" value="ECO:0007669"/>
    <property type="project" value="TreeGrafter"/>
</dbReference>
<feature type="domain" description="Gcp-like" evidence="1">
    <location>
        <begin position="33"/>
        <end position="142"/>
    </location>
</feature>
<gene>
    <name evidence="2" type="primary">tsaB</name>
    <name evidence="2" type="ORF">IAC07_01245</name>
</gene>
<dbReference type="NCBIfam" id="TIGR03725">
    <property type="entry name" value="T6A_YeaZ"/>
    <property type="match status" value="1"/>
</dbReference>
<dbReference type="EMBL" id="JADIMJ010000020">
    <property type="protein sequence ID" value="MBO8453332.1"/>
    <property type="molecule type" value="Genomic_DNA"/>
</dbReference>
<evidence type="ECO:0000313" key="3">
    <source>
        <dbReference type="Proteomes" id="UP000771749"/>
    </source>
</evidence>
<dbReference type="GO" id="GO:0002949">
    <property type="term" value="P:tRNA threonylcarbamoyladenosine modification"/>
    <property type="evidence" value="ECO:0007669"/>
    <property type="project" value="InterPro"/>
</dbReference>
<dbReference type="AlphaFoldDB" id="A0A940DPP0"/>
<dbReference type="PANTHER" id="PTHR11735:SF11">
    <property type="entry name" value="TRNA THREONYLCARBAMOYLADENOSINE BIOSYNTHESIS PROTEIN TSAB"/>
    <property type="match status" value="1"/>
</dbReference>
<dbReference type="PANTHER" id="PTHR11735">
    <property type="entry name" value="TRNA N6-ADENOSINE THREONYLCARBAMOYLTRANSFERASE"/>
    <property type="match status" value="1"/>
</dbReference>
<protein>
    <submittedName>
        <fullName evidence="2">tRNA (Adenosine(37)-N6)-threonylcarbamoyltransferase complex dimerization subunit type 1 TsaB</fullName>
    </submittedName>
</protein>
<dbReference type="CDD" id="cd24032">
    <property type="entry name" value="ASKHA_NBD_TsaB"/>
    <property type="match status" value="1"/>
</dbReference>
<reference evidence="2" key="2">
    <citation type="journal article" date="2021" name="PeerJ">
        <title>Extensive microbial diversity within the chicken gut microbiome revealed by metagenomics and culture.</title>
        <authorList>
            <person name="Gilroy R."/>
            <person name="Ravi A."/>
            <person name="Getino M."/>
            <person name="Pursley I."/>
            <person name="Horton D.L."/>
            <person name="Alikhan N.F."/>
            <person name="Baker D."/>
            <person name="Gharbi K."/>
            <person name="Hall N."/>
            <person name="Watson M."/>
            <person name="Adriaenssens E.M."/>
            <person name="Foster-Nyarko E."/>
            <person name="Jarju S."/>
            <person name="Secka A."/>
            <person name="Antonio M."/>
            <person name="Oren A."/>
            <person name="Chaudhuri R.R."/>
            <person name="La Ragione R."/>
            <person name="Hildebrand F."/>
            <person name="Pallen M.J."/>
        </authorList>
    </citation>
    <scope>NUCLEOTIDE SEQUENCE</scope>
    <source>
        <strain evidence="2">F1-3629</strain>
    </source>
</reference>
<dbReference type="Pfam" id="PF00814">
    <property type="entry name" value="TsaD"/>
    <property type="match status" value="1"/>
</dbReference>
<dbReference type="InterPro" id="IPR022496">
    <property type="entry name" value="T6A_TsaB"/>
</dbReference>
<dbReference type="InterPro" id="IPR043129">
    <property type="entry name" value="ATPase_NBD"/>
</dbReference>
<accession>A0A940DPP0</accession>
<dbReference type="Proteomes" id="UP000771749">
    <property type="component" value="Unassembled WGS sequence"/>
</dbReference>
<evidence type="ECO:0000313" key="2">
    <source>
        <dbReference type="EMBL" id="MBO8453332.1"/>
    </source>
</evidence>
<name>A0A940DPP0_9BACT</name>
<dbReference type="InterPro" id="IPR000905">
    <property type="entry name" value="Gcp-like_dom"/>
</dbReference>
<proteinExistence type="predicted"/>